<accession>A0A251XMM8</accession>
<evidence type="ECO:0000256" key="1">
    <source>
        <dbReference type="SAM" id="MobiDB-lite"/>
    </source>
</evidence>
<comment type="caution">
    <text evidence="2">The sequence shown here is derived from an EMBL/GenBank/DDBJ whole genome shotgun (WGS) entry which is preliminary data.</text>
</comment>
<name>A0A251XMM8_CLAMM</name>
<protein>
    <submittedName>
        <fullName evidence="2">Uncharacterized protein</fullName>
    </submittedName>
</protein>
<keyword evidence="3" id="KW-1185">Reference proteome</keyword>
<gene>
    <name evidence="2" type="ORF">CMMCAS07_05180</name>
</gene>
<dbReference type="AlphaFoldDB" id="A0A251XMM8"/>
<evidence type="ECO:0000313" key="3">
    <source>
        <dbReference type="Proteomes" id="UP000195062"/>
    </source>
</evidence>
<sequence length="84" mass="9042">MMANISSAAVGARSPSASMTMSPMPSPAPAKRPKIVGTRMRATMGVSRLVMMRAMKVRTMAKPRNTSTRDSFVGGRDARLNTTR</sequence>
<feature type="compositionally biased region" description="Low complexity" evidence="1">
    <location>
        <begin position="14"/>
        <end position="23"/>
    </location>
</feature>
<dbReference type="EMBL" id="MDHH01000001">
    <property type="protein sequence ID" value="OUE04318.1"/>
    <property type="molecule type" value="Genomic_DNA"/>
</dbReference>
<feature type="region of interest" description="Disordered" evidence="1">
    <location>
        <begin position="56"/>
        <end position="84"/>
    </location>
</feature>
<organism evidence="2 3">
    <name type="scientific">Clavibacter michiganensis subsp. michiganensis</name>
    <dbReference type="NCBI Taxonomy" id="33013"/>
    <lineage>
        <taxon>Bacteria</taxon>
        <taxon>Bacillati</taxon>
        <taxon>Actinomycetota</taxon>
        <taxon>Actinomycetes</taxon>
        <taxon>Micrococcales</taxon>
        <taxon>Microbacteriaceae</taxon>
        <taxon>Clavibacter</taxon>
    </lineage>
</organism>
<evidence type="ECO:0000313" key="2">
    <source>
        <dbReference type="EMBL" id="OUE04318.1"/>
    </source>
</evidence>
<reference evidence="2 3" key="1">
    <citation type="submission" date="2016-08" db="EMBL/GenBank/DDBJ databases">
        <title>Genome sequence of Clavibacter michiganensis subsp. michiganensis strain CASJ007.</title>
        <authorList>
            <person name="Thapa S.P."/>
            <person name="Coaker G."/>
        </authorList>
    </citation>
    <scope>NUCLEOTIDE SEQUENCE [LARGE SCALE GENOMIC DNA]</scope>
    <source>
        <strain evidence="2">CASJ007</strain>
    </source>
</reference>
<dbReference type="Proteomes" id="UP000195062">
    <property type="component" value="Unassembled WGS sequence"/>
</dbReference>
<feature type="region of interest" description="Disordered" evidence="1">
    <location>
        <begin position="1"/>
        <end position="42"/>
    </location>
</feature>
<proteinExistence type="predicted"/>